<protein>
    <submittedName>
        <fullName evidence="1">Uncharacterized protein</fullName>
    </submittedName>
</protein>
<sequence length="195" mass="22372">MALPARICQSIRVGQITEDKAPCQPYLVLLLLVRQEQISFLCRHDCARNAQVEVIHILFHPTKSNIMRKDEEFFSIFKHIYYRYDQWFRNTSHTLQKEMKANATTSPPPKMLASDPKCDPQYNKCKVLASVVMLSIGKTPTKMFQRIIRDRSNDMMVVCFCSRIFLDRAMPTLRQLILSAATSAATSVIVASITK</sequence>
<gene>
    <name evidence="1" type="ORF">BN9_008420</name>
</gene>
<organism evidence="1 2">
    <name type="scientific">Albugo candida</name>
    <dbReference type="NCBI Taxonomy" id="65357"/>
    <lineage>
        <taxon>Eukaryota</taxon>
        <taxon>Sar</taxon>
        <taxon>Stramenopiles</taxon>
        <taxon>Oomycota</taxon>
        <taxon>Peronosporomycetes</taxon>
        <taxon>Albuginales</taxon>
        <taxon>Albuginaceae</taxon>
        <taxon>Albugo</taxon>
    </lineage>
</organism>
<keyword evidence="2" id="KW-1185">Reference proteome</keyword>
<dbReference type="Proteomes" id="UP000053237">
    <property type="component" value="Unassembled WGS sequence"/>
</dbReference>
<dbReference type="AlphaFoldDB" id="A0A024G0H8"/>
<reference evidence="1 2" key="1">
    <citation type="submission" date="2012-05" db="EMBL/GenBank/DDBJ databases">
        <title>Recombination and specialization in a pathogen metapopulation.</title>
        <authorList>
            <person name="Gardiner A."/>
            <person name="Kemen E."/>
            <person name="Schultz-Larsen T."/>
            <person name="MacLean D."/>
            <person name="Van Oosterhout C."/>
            <person name="Jones J.D.G."/>
        </authorList>
    </citation>
    <scope>NUCLEOTIDE SEQUENCE [LARGE SCALE GENOMIC DNA]</scope>
    <source>
        <strain evidence="1 2">Ac Nc2</strain>
    </source>
</reference>
<dbReference type="InParanoid" id="A0A024G0H8"/>
<dbReference type="EMBL" id="CAIX01000005">
    <property type="protein sequence ID" value="CCI40058.1"/>
    <property type="molecule type" value="Genomic_DNA"/>
</dbReference>
<accession>A0A024G0H8</accession>
<evidence type="ECO:0000313" key="2">
    <source>
        <dbReference type="Proteomes" id="UP000053237"/>
    </source>
</evidence>
<comment type="caution">
    <text evidence="1">The sequence shown here is derived from an EMBL/GenBank/DDBJ whole genome shotgun (WGS) entry which is preliminary data.</text>
</comment>
<proteinExistence type="predicted"/>
<evidence type="ECO:0000313" key="1">
    <source>
        <dbReference type="EMBL" id="CCI40058.1"/>
    </source>
</evidence>
<name>A0A024G0H8_9STRA</name>